<reference evidence="2" key="1">
    <citation type="journal article" date="2020" name="Stud. Mycol.">
        <title>101 Dothideomycetes genomes: a test case for predicting lifestyles and emergence of pathogens.</title>
        <authorList>
            <person name="Haridas S."/>
            <person name="Albert R."/>
            <person name="Binder M."/>
            <person name="Bloem J."/>
            <person name="Labutti K."/>
            <person name="Salamov A."/>
            <person name="Andreopoulos B."/>
            <person name="Baker S."/>
            <person name="Barry K."/>
            <person name="Bills G."/>
            <person name="Bluhm B."/>
            <person name="Cannon C."/>
            <person name="Castanera R."/>
            <person name="Culley D."/>
            <person name="Daum C."/>
            <person name="Ezra D."/>
            <person name="Gonzalez J."/>
            <person name="Henrissat B."/>
            <person name="Kuo A."/>
            <person name="Liang C."/>
            <person name="Lipzen A."/>
            <person name="Lutzoni F."/>
            <person name="Magnuson J."/>
            <person name="Mondo S."/>
            <person name="Nolan M."/>
            <person name="Ohm R."/>
            <person name="Pangilinan J."/>
            <person name="Park H.-J."/>
            <person name="Ramirez L."/>
            <person name="Alfaro M."/>
            <person name="Sun H."/>
            <person name="Tritt A."/>
            <person name="Yoshinaga Y."/>
            <person name="Zwiers L.-H."/>
            <person name="Turgeon B."/>
            <person name="Goodwin S."/>
            <person name="Spatafora J."/>
            <person name="Crous P."/>
            <person name="Grigoriev I."/>
        </authorList>
    </citation>
    <scope>NUCLEOTIDE SEQUENCE</scope>
    <source>
        <strain evidence="2">CBS 123094</strain>
    </source>
</reference>
<keyword evidence="3" id="KW-1185">Reference proteome</keyword>
<dbReference type="AlphaFoldDB" id="A0A6A5WG59"/>
<dbReference type="Proteomes" id="UP000799779">
    <property type="component" value="Unassembled WGS sequence"/>
</dbReference>
<sequence>MMIDTLAWAWLSPPESVISDVEQSALEESMYEGHISDERSISEESSKSEEGIEEKRMLQDVHEGSFLAQVIKDLAAVCFDEVTNVKCFVGKREITEGTRYMAFLSANPVAGQPTSRRDFPPTFPVANLLLTEVQFGKTRADALLKLLCILETKVGELHDYL</sequence>
<evidence type="ECO:0000313" key="2">
    <source>
        <dbReference type="EMBL" id="KAF2000883.1"/>
    </source>
</evidence>
<accession>A0A6A5WG59</accession>
<evidence type="ECO:0000256" key="1">
    <source>
        <dbReference type="SAM" id="MobiDB-lite"/>
    </source>
</evidence>
<organism evidence="2 3">
    <name type="scientific">Amniculicola lignicola CBS 123094</name>
    <dbReference type="NCBI Taxonomy" id="1392246"/>
    <lineage>
        <taxon>Eukaryota</taxon>
        <taxon>Fungi</taxon>
        <taxon>Dikarya</taxon>
        <taxon>Ascomycota</taxon>
        <taxon>Pezizomycotina</taxon>
        <taxon>Dothideomycetes</taxon>
        <taxon>Pleosporomycetidae</taxon>
        <taxon>Pleosporales</taxon>
        <taxon>Amniculicolaceae</taxon>
        <taxon>Amniculicola</taxon>
    </lineage>
</organism>
<protein>
    <submittedName>
        <fullName evidence="2">Uncharacterized protein</fullName>
    </submittedName>
</protein>
<dbReference type="EMBL" id="ML977586">
    <property type="protein sequence ID" value="KAF2000883.1"/>
    <property type="molecule type" value="Genomic_DNA"/>
</dbReference>
<gene>
    <name evidence="2" type="ORF">P154DRAFT_575593</name>
</gene>
<proteinExistence type="predicted"/>
<feature type="region of interest" description="Disordered" evidence="1">
    <location>
        <begin position="32"/>
        <end position="54"/>
    </location>
</feature>
<feature type="compositionally biased region" description="Basic and acidic residues" evidence="1">
    <location>
        <begin position="34"/>
        <end position="54"/>
    </location>
</feature>
<name>A0A6A5WG59_9PLEO</name>
<evidence type="ECO:0000313" key="3">
    <source>
        <dbReference type="Proteomes" id="UP000799779"/>
    </source>
</evidence>